<dbReference type="SMART" id="SM00342">
    <property type="entry name" value="HTH_ARAC"/>
    <property type="match status" value="1"/>
</dbReference>
<dbReference type="Pfam" id="PF12833">
    <property type="entry name" value="HTH_18"/>
    <property type="match status" value="1"/>
</dbReference>
<dbReference type="PANTHER" id="PTHR46796">
    <property type="entry name" value="HTH-TYPE TRANSCRIPTIONAL ACTIVATOR RHAS-RELATED"/>
    <property type="match status" value="1"/>
</dbReference>
<keyword evidence="1" id="KW-0805">Transcription regulation</keyword>
<evidence type="ECO:0000313" key="5">
    <source>
        <dbReference type="EMBL" id="GAA1494399.1"/>
    </source>
</evidence>
<dbReference type="RefSeq" id="WP_204607025.1">
    <property type="nucleotide sequence ID" value="NZ_BAAAJX010000016.1"/>
</dbReference>
<accession>A0ABN1ZG88</accession>
<keyword evidence="3" id="KW-0804">Transcription</keyword>
<organism evidence="5 6">
    <name type="scientific">Curtobacterium herbarum</name>
    <dbReference type="NCBI Taxonomy" id="150122"/>
    <lineage>
        <taxon>Bacteria</taxon>
        <taxon>Bacillati</taxon>
        <taxon>Actinomycetota</taxon>
        <taxon>Actinomycetes</taxon>
        <taxon>Micrococcales</taxon>
        <taxon>Microbacteriaceae</taxon>
        <taxon>Curtobacterium</taxon>
    </lineage>
</organism>
<evidence type="ECO:0000256" key="3">
    <source>
        <dbReference type="ARBA" id="ARBA00023163"/>
    </source>
</evidence>
<dbReference type="InterPro" id="IPR050204">
    <property type="entry name" value="AraC_XylS_family_regulators"/>
</dbReference>
<dbReference type="EMBL" id="BAAAJX010000016">
    <property type="protein sequence ID" value="GAA1494399.1"/>
    <property type="molecule type" value="Genomic_DNA"/>
</dbReference>
<dbReference type="PROSITE" id="PS01124">
    <property type="entry name" value="HTH_ARAC_FAMILY_2"/>
    <property type="match status" value="1"/>
</dbReference>
<evidence type="ECO:0000259" key="4">
    <source>
        <dbReference type="PROSITE" id="PS01124"/>
    </source>
</evidence>
<name>A0ABN1ZG88_9MICO</name>
<dbReference type="Proteomes" id="UP001501742">
    <property type="component" value="Unassembled WGS sequence"/>
</dbReference>
<evidence type="ECO:0000256" key="2">
    <source>
        <dbReference type="ARBA" id="ARBA00023125"/>
    </source>
</evidence>
<sequence length="320" mass="35216">MPIDDAMPVRLDVTGTDLGEAATFIADLYGADLHVGPVSNPFSFRYAAMGDSTMSLHTSQFAGHVHGDLPPSDAVIVQWLQSGSSRLDTGGTVLEMEPGVPVPLLPDRTFSFAMDDYEQRLVHLSREVVERVATEQGADLSAGLRFDHTAAPSEQSVRTWHNTVSLISHTLRDGTPGRLLHAEMARLAAASLLEMYPQQRPVRRDPEGTALSIHVRAAVEYVNDHARMPITTSSLARHLDVSLRALQEAFQRDLQTTPNAYIRQVRLDRVRQELLVSDPTAVTVREVAAAWGFAHLGRFAQQYAAEFGETPRTTLDRTAD</sequence>
<feature type="domain" description="HTH araC/xylS-type" evidence="4">
    <location>
        <begin position="216"/>
        <end position="317"/>
    </location>
</feature>
<keyword evidence="2" id="KW-0238">DNA-binding</keyword>
<dbReference type="Gene3D" id="1.10.10.60">
    <property type="entry name" value="Homeodomain-like"/>
    <property type="match status" value="1"/>
</dbReference>
<dbReference type="Pfam" id="PF14525">
    <property type="entry name" value="AraC_binding_2"/>
    <property type="match status" value="1"/>
</dbReference>
<keyword evidence="6" id="KW-1185">Reference proteome</keyword>
<dbReference type="InterPro" id="IPR035418">
    <property type="entry name" value="AraC-bd_2"/>
</dbReference>
<protein>
    <recommendedName>
        <fullName evidence="4">HTH araC/xylS-type domain-containing protein</fullName>
    </recommendedName>
</protein>
<reference evidence="5 6" key="1">
    <citation type="journal article" date="2019" name="Int. J. Syst. Evol. Microbiol.">
        <title>The Global Catalogue of Microorganisms (GCM) 10K type strain sequencing project: providing services to taxonomists for standard genome sequencing and annotation.</title>
        <authorList>
            <consortium name="The Broad Institute Genomics Platform"/>
            <consortium name="The Broad Institute Genome Sequencing Center for Infectious Disease"/>
            <person name="Wu L."/>
            <person name="Ma J."/>
        </authorList>
    </citation>
    <scope>NUCLEOTIDE SEQUENCE [LARGE SCALE GENOMIC DNA]</scope>
    <source>
        <strain evidence="5 6">JCM 12140</strain>
    </source>
</reference>
<comment type="caution">
    <text evidence="5">The sequence shown here is derived from an EMBL/GenBank/DDBJ whole genome shotgun (WGS) entry which is preliminary data.</text>
</comment>
<dbReference type="PANTHER" id="PTHR46796:SF12">
    <property type="entry name" value="HTH-TYPE DNA-BINDING TRANSCRIPTIONAL ACTIVATOR EUTR"/>
    <property type="match status" value="1"/>
</dbReference>
<dbReference type="InterPro" id="IPR018060">
    <property type="entry name" value="HTH_AraC"/>
</dbReference>
<evidence type="ECO:0000313" key="6">
    <source>
        <dbReference type="Proteomes" id="UP001501742"/>
    </source>
</evidence>
<evidence type="ECO:0000256" key="1">
    <source>
        <dbReference type="ARBA" id="ARBA00023015"/>
    </source>
</evidence>
<dbReference type="InterPro" id="IPR018062">
    <property type="entry name" value="HTH_AraC-typ_CS"/>
</dbReference>
<gene>
    <name evidence="5" type="ORF">GCM10009627_27450</name>
</gene>
<dbReference type="PROSITE" id="PS00041">
    <property type="entry name" value="HTH_ARAC_FAMILY_1"/>
    <property type="match status" value="1"/>
</dbReference>
<proteinExistence type="predicted"/>